<dbReference type="InterPro" id="IPR025091">
    <property type="entry name" value="DUF4019"/>
</dbReference>
<organism evidence="2 3">
    <name type="scientific">Thalassotalea algicola</name>
    <dbReference type="NCBI Taxonomy" id="2716224"/>
    <lineage>
        <taxon>Bacteria</taxon>
        <taxon>Pseudomonadati</taxon>
        <taxon>Pseudomonadota</taxon>
        <taxon>Gammaproteobacteria</taxon>
        <taxon>Alteromonadales</taxon>
        <taxon>Colwelliaceae</taxon>
        <taxon>Thalassotalea</taxon>
    </lineage>
</organism>
<dbReference type="RefSeq" id="WP_169074404.1">
    <property type="nucleotide sequence ID" value="NZ_JABBXH010000002.1"/>
</dbReference>
<name>A0A7Y0LAX0_9GAMM</name>
<evidence type="ECO:0000256" key="1">
    <source>
        <dbReference type="SAM" id="SignalP"/>
    </source>
</evidence>
<dbReference type="Pfam" id="PF13211">
    <property type="entry name" value="DUF4019"/>
    <property type="match status" value="1"/>
</dbReference>
<dbReference type="Proteomes" id="UP000568664">
    <property type="component" value="Unassembled WGS sequence"/>
</dbReference>
<reference evidence="2 3" key="1">
    <citation type="submission" date="2020-04" db="EMBL/GenBank/DDBJ databases">
        <title>Thalassotalea sp. M1531, isolated from the surface of marine red alga.</title>
        <authorList>
            <person name="Pang L."/>
            <person name="Lu D.-C."/>
        </authorList>
    </citation>
    <scope>NUCLEOTIDE SEQUENCE [LARGE SCALE GENOMIC DNA]</scope>
    <source>
        <strain evidence="2 3">M1531</strain>
    </source>
</reference>
<protein>
    <submittedName>
        <fullName evidence="2">DUF4019 domain-containing protein</fullName>
    </submittedName>
</protein>
<keyword evidence="1" id="KW-0732">Signal</keyword>
<feature type="signal peptide" evidence="1">
    <location>
        <begin position="1"/>
        <end position="21"/>
    </location>
</feature>
<keyword evidence="3" id="KW-1185">Reference proteome</keyword>
<comment type="caution">
    <text evidence="2">The sequence shown here is derived from an EMBL/GenBank/DDBJ whole genome shotgun (WGS) entry which is preliminary data.</text>
</comment>
<accession>A0A7Y0LAX0</accession>
<dbReference type="EMBL" id="JABBXH010000002">
    <property type="protein sequence ID" value="NMP31061.1"/>
    <property type="molecule type" value="Genomic_DNA"/>
</dbReference>
<sequence>MKFIFVVLLSILSSSFTFSHAGNIDAANTWLEKVDSGQYKESWQDTAPYFQQQITKEKWHTTLTAVRTPLNDVISRKLIDNSAHTSLPGAPDGNYKVLIFSTSFTNKKQAIETLTLQKTANGWQTIGYFIK</sequence>
<gene>
    <name evidence="2" type="ORF">HII17_05735</name>
</gene>
<evidence type="ECO:0000313" key="2">
    <source>
        <dbReference type="EMBL" id="NMP31061.1"/>
    </source>
</evidence>
<feature type="chain" id="PRO_5031574880" evidence="1">
    <location>
        <begin position="22"/>
        <end position="131"/>
    </location>
</feature>
<proteinExistence type="predicted"/>
<evidence type="ECO:0000313" key="3">
    <source>
        <dbReference type="Proteomes" id="UP000568664"/>
    </source>
</evidence>
<dbReference type="AlphaFoldDB" id="A0A7Y0LAX0"/>